<sequence length="277" mass="30919">MPSRKKTKGKLRKFKQNHATTQVKVFHAMSRAAFWKKRSHQIAIQTGLASLLSGFWPNPNGGQVQFFSCDHGFPMQPLSRADARAFLPNSPFPITMPAASHPVTDYLVHLYSCNSAPLVDHIFGTFDKYASTIWNHESNLEMLRSLLIRLGTNMTLQATQEDTLNNDTASKGVISSILIVEQYKIVSNMEDAYIMASKKLQKIYNGNVRDTYKFYQKRSGKKGAVQGRKVRQLPQNSGKVGIVPVYTVPRCGSLLFPGVPNRIVAKAQKYLCGGPRG</sequence>
<keyword evidence="2" id="KW-1185">Reference proteome</keyword>
<accession>K0S175</accession>
<protein>
    <submittedName>
        <fullName evidence="1">Uncharacterized protein</fullName>
    </submittedName>
</protein>
<dbReference type="AlphaFoldDB" id="K0S175"/>
<organism evidence="1 2">
    <name type="scientific">Thalassiosira oceanica</name>
    <name type="common">Marine diatom</name>
    <dbReference type="NCBI Taxonomy" id="159749"/>
    <lineage>
        <taxon>Eukaryota</taxon>
        <taxon>Sar</taxon>
        <taxon>Stramenopiles</taxon>
        <taxon>Ochrophyta</taxon>
        <taxon>Bacillariophyta</taxon>
        <taxon>Coscinodiscophyceae</taxon>
        <taxon>Thalassiosirophycidae</taxon>
        <taxon>Thalassiosirales</taxon>
        <taxon>Thalassiosiraceae</taxon>
        <taxon>Thalassiosira</taxon>
    </lineage>
</organism>
<dbReference type="Proteomes" id="UP000266841">
    <property type="component" value="Unassembled WGS sequence"/>
</dbReference>
<name>K0S175_THAOC</name>
<evidence type="ECO:0000313" key="1">
    <source>
        <dbReference type="EMBL" id="EJK59783.1"/>
    </source>
</evidence>
<proteinExistence type="predicted"/>
<dbReference type="EMBL" id="AGNL01022316">
    <property type="protein sequence ID" value="EJK59783.1"/>
    <property type="molecule type" value="Genomic_DNA"/>
</dbReference>
<comment type="caution">
    <text evidence="1">The sequence shown here is derived from an EMBL/GenBank/DDBJ whole genome shotgun (WGS) entry which is preliminary data.</text>
</comment>
<reference evidence="1 2" key="1">
    <citation type="journal article" date="2012" name="Genome Biol.">
        <title>Genome and low-iron response of an oceanic diatom adapted to chronic iron limitation.</title>
        <authorList>
            <person name="Lommer M."/>
            <person name="Specht M."/>
            <person name="Roy A.S."/>
            <person name="Kraemer L."/>
            <person name="Andreson R."/>
            <person name="Gutowska M.A."/>
            <person name="Wolf J."/>
            <person name="Bergner S.V."/>
            <person name="Schilhabel M.B."/>
            <person name="Klostermeier U.C."/>
            <person name="Beiko R.G."/>
            <person name="Rosenstiel P."/>
            <person name="Hippler M."/>
            <person name="Laroche J."/>
        </authorList>
    </citation>
    <scope>NUCLEOTIDE SEQUENCE [LARGE SCALE GENOMIC DNA]</scope>
    <source>
        <strain evidence="1 2">CCMP1005</strain>
    </source>
</reference>
<gene>
    <name evidence="1" type="ORF">THAOC_19954</name>
</gene>
<evidence type="ECO:0000313" key="2">
    <source>
        <dbReference type="Proteomes" id="UP000266841"/>
    </source>
</evidence>